<dbReference type="CDD" id="cd07814">
    <property type="entry name" value="SRPBCC_CalC_Aha1-like"/>
    <property type="match status" value="1"/>
</dbReference>
<dbReference type="Pfam" id="PF08327">
    <property type="entry name" value="AHSA1"/>
    <property type="match status" value="1"/>
</dbReference>
<dbReference type="SUPFAM" id="SSF55961">
    <property type="entry name" value="Bet v1-like"/>
    <property type="match status" value="1"/>
</dbReference>
<evidence type="ECO:0000256" key="1">
    <source>
        <dbReference type="ARBA" id="ARBA00006817"/>
    </source>
</evidence>
<reference evidence="3 4" key="1">
    <citation type="submission" date="2018-10" db="EMBL/GenBank/DDBJ databases">
        <title>Ulvibacterium marinum gen. nov., sp. nov., a novel marine bacterium of the family Flavobacteriaceae, isolated from a culture of the green alga Ulva prolifera.</title>
        <authorList>
            <person name="Zhang Z."/>
        </authorList>
    </citation>
    <scope>NUCLEOTIDE SEQUENCE [LARGE SCALE GENOMIC DNA]</scope>
    <source>
        <strain evidence="3 4">CCMM003</strain>
    </source>
</reference>
<accession>A0A3B0CAZ0</accession>
<evidence type="ECO:0000259" key="2">
    <source>
        <dbReference type="Pfam" id="PF08327"/>
    </source>
</evidence>
<keyword evidence="4" id="KW-1185">Reference proteome</keyword>
<dbReference type="Gene3D" id="3.30.530.20">
    <property type="match status" value="1"/>
</dbReference>
<name>A0A3B0CAZ0_9FLAO</name>
<dbReference type="AlphaFoldDB" id="A0A3B0CAZ0"/>
<gene>
    <name evidence="3" type="ORF">D7Z94_09455</name>
</gene>
<dbReference type="InterPro" id="IPR023393">
    <property type="entry name" value="START-like_dom_sf"/>
</dbReference>
<comment type="similarity">
    <text evidence="1">Belongs to the AHA1 family.</text>
</comment>
<evidence type="ECO:0000313" key="4">
    <source>
        <dbReference type="Proteomes" id="UP000276603"/>
    </source>
</evidence>
<evidence type="ECO:0000313" key="3">
    <source>
        <dbReference type="EMBL" id="RKN81159.1"/>
    </source>
</evidence>
<dbReference type="RefSeq" id="WP_120711316.1">
    <property type="nucleotide sequence ID" value="NZ_RBCJ01000002.1"/>
</dbReference>
<dbReference type="EMBL" id="RBCJ01000002">
    <property type="protein sequence ID" value="RKN81159.1"/>
    <property type="molecule type" value="Genomic_DNA"/>
</dbReference>
<comment type="caution">
    <text evidence="3">The sequence shown here is derived from an EMBL/GenBank/DDBJ whole genome shotgun (WGS) entry which is preliminary data.</text>
</comment>
<dbReference type="OrthoDB" id="287565at2"/>
<dbReference type="Proteomes" id="UP000276603">
    <property type="component" value="Unassembled WGS sequence"/>
</dbReference>
<proteinExistence type="inferred from homology"/>
<protein>
    <submittedName>
        <fullName evidence="3">SRPBCC domain-containing protein</fullName>
    </submittedName>
</protein>
<sequence>MKDSRHFIGAKTTKEEMYKAISEPQGLEGWWATSAKGDPEIGKTIALYFKDLTTLKFNYTTLIPYEKLELTCCEGPPQWQDTILTFELEEKEGQVFLTHTHSNIPSGDIESLTYFNTKWTVYLLSLKNFLETGKGTPYPTELKLYHED</sequence>
<feature type="domain" description="Activator of Hsp90 ATPase homologue 1/2-like C-terminal" evidence="2">
    <location>
        <begin position="12"/>
        <end position="131"/>
    </location>
</feature>
<dbReference type="InterPro" id="IPR013538">
    <property type="entry name" value="ASHA1/2-like_C"/>
</dbReference>
<organism evidence="3 4">
    <name type="scientific">Ulvibacterium marinum</name>
    <dbReference type="NCBI Taxonomy" id="2419782"/>
    <lineage>
        <taxon>Bacteria</taxon>
        <taxon>Pseudomonadati</taxon>
        <taxon>Bacteroidota</taxon>
        <taxon>Flavobacteriia</taxon>
        <taxon>Flavobacteriales</taxon>
        <taxon>Flavobacteriaceae</taxon>
        <taxon>Ulvibacterium</taxon>
    </lineage>
</organism>